<organism evidence="3 4">
    <name type="scientific">Folsomia candida</name>
    <name type="common">Springtail</name>
    <dbReference type="NCBI Taxonomy" id="158441"/>
    <lineage>
        <taxon>Eukaryota</taxon>
        <taxon>Metazoa</taxon>
        <taxon>Ecdysozoa</taxon>
        <taxon>Arthropoda</taxon>
        <taxon>Hexapoda</taxon>
        <taxon>Collembola</taxon>
        <taxon>Entomobryomorpha</taxon>
        <taxon>Isotomoidea</taxon>
        <taxon>Isotomidae</taxon>
        <taxon>Proisotominae</taxon>
        <taxon>Folsomia</taxon>
    </lineage>
</organism>
<keyword evidence="4" id="KW-1185">Reference proteome</keyword>
<evidence type="ECO:0000259" key="2">
    <source>
        <dbReference type="Pfam" id="PF05050"/>
    </source>
</evidence>
<keyword evidence="1" id="KW-0812">Transmembrane</keyword>
<feature type="transmembrane region" description="Helical" evidence="1">
    <location>
        <begin position="12"/>
        <end position="32"/>
    </location>
</feature>
<dbReference type="GO" id="GO:0005886">
    <property type="term" value="C:plasma membrane"/>
    <property type="evidence" value="ECO:0007669"/>
    <property type="project" value="TreeGrafter"/>
</dbReference>
<dbReference type="EMBL" id="LNIX01000054">
    <property type="protein sequence ID" value="OXA37662.1"/>
    <property type="molecule type" value="Genomic_DNA"/>
</dbReference>
<evidence type="ECO:0000313" key="3">
    <source>
        <dbReference type="EMBL" id="OXA37662.1"/>
    </source>
</evidence>
<protein>
    <submittedName>
        <fullName evidence="3">Protein Star</fullName>
    </submittedName>
</protein>
<dbReference type="InterPro" id="IPR029063">
    <property type="entry name" value="SAM-dependent_MTases_sf"/>
</dbReference>
<dbReference type="Gene3D" id="3.40.50.150">
    <property type="entry name" value="Vaccinia Virus protein VP39"/>
    <property type="match status" value="1"/>
</dbReference>
<evidence type="ECO:0000256" key="1">
    <source>
        <dbReference type="SAM" id="Phobius"/>
    </source>
</evidence>
<dbReference type="OMA" id="KTEMSEW"/>
<evidence type="ECO:0000313" key="4">
    <source>
        <dbReference type="Proteomes" id="UP000198287"/>
    </source>
</evidence>
<dbReference type="Proteomes" id="UP000198287">
    <property type="component" value="Unassembled WGS sequence"/>
</dbReference>
<keyword evidence="1" id="KW-1133">Transmembrane helix</keyword>
<dbReference type="SUPFAM" id="SSF53335">
    <property type="entry name" value="S-adenosyl-L-methionine-dependent methyltransferases"/>
    <property type="match status" value="1"/>
</dbReference>
<comment type="caution">
    <text evidence="3">The sequence shown here is derived from an EMBL/GenBank/DDBJ whole genome shotgun (WGS) entry which is preliminary data.</text>
</comment>
<reference evidence="3 4" key="1">
    <citation type="submission" date="2015-12" db="EMBL/GenBank/DDBJ databases">
        <title>The genome of Folsomia candida.</title>
        <authorList>
            <person name="Faddeeva A."/>
            <person name="Derks M.F."/>
            <person name="Anvar Y."/>
            <person name="Smit S."/>
            <person name="Van Straalen N."/>
            <person name="Roelofs D."/>
        </authorList>
    </citation>
    <scope>NUCLEOTIDE SEQUENCE [LARGE SCALE GENOMIC DNA]</scope>
    <source>
        <strain evidence="3 4">VU population</strain>
        <tissue evidence="3">Whole body</tissue>
    </source>
</reference>
<dbReference type="Pfam" id="PF05050">
    <property type="entry name" value="Methyltransf_21"/>
    <property type="match status" value="1"/>
</dbReference>
<dbReference type="InterPro" id="IPR053202">
    <property type="entry name" value="EGF_Rcpt_Signaling_Reg"/>
</dbReference>
<proteinExistence type="predicted"/>
<feature type="domain" description="Methyltransferase FkbM" evidence="2">
    <location>
        <begin position="117"/>
        <end position="275"/>
    </location>
</feature>
<keyword evidence="1" id="KW-0472">Membrane</keyword>
<dbReference type="PANTHER" id="PTHR34009">
    <property type="entry name" value="PROTEIN STAR"/>
    <property type="match status" value="1"/>
</dbReference>
<accession>A0A226CWE0</accession>
<gene>
    <name evidence="3" type="ORF">Fcan01_27580</name>
</gene>
<dbReference type="GO" id="GO:0016197">
    <property type="term" value="P:endosomal transport"/>
    <property type="evidence" value="ECO:0007669"/>
    <property type="project" value="TreeGrafter"/>
</dbReference>
<dbReference type="InterPro" id="IPR006342">
    <property type="entry name" value="FkbM_mtfrase"/>
</dbReference>
<dbReference type="PANTHER" id="PTHR34009:SF2">
    <property type="entry name" value="PROTEIN STAR"/>
    <property type="match status" value="1"/>
</dbReference>
<dbReference type="GO" id="GO:0005794">
    <property type="term" value="C:Golgi apparatus"/>
    <property type="evidence" value="ECO:0007669"/>
    <property type="project" value="TreeGrafter"/>
</dbReference>
<dbReference type="AlphaFoldDB" id="A0A226CWE0"/>
<dbReference type="OrthoDB" id="2154188at2759"/>
<dbReference type="GO" id="GO:0006888">
    <property type="term" value="P:endoplasmic reticulum to Golgi vesicle-mediated transport"/>
    <property type="evidence" value="ECO:0007669"/>
    <property type="project" value="TreeGrafter"/>
</dbReference>
<dbReference type="GO" id="GO:0005789">
    <property type="term" value="C:endoplasmic reticulum membrane"/>
    <property type="evidence" value="ECO:0007669"/>
    <property type="project" value="TreeGrafter"/>
</dbReference>
<name>A0A226CWE0_FOLCA</name>
<sequence length="301" mass="34908">MRQICKSRFASKFALSGIVVLIVFLSTYQWLFSRDVLFSRNQVNSIDQGTSYVEINFDRLDQHDPELIRYTRTRYLSPPPPQYVPYRLNNPKNPETGHGKWARKFFKNKRSGTFLEAGANEGEHHSHTLFLETDLNWTGLLIECNPTVASYLRTKKRKSWTASVCISTSAQPKIVNFSNPEKWSYSGRLGAAWNLPIPTNWTYFDVETVPLYTIIAAAGFKEIDFFSFDVEGVERDVLRDFPFDKIRFKLMIIEVYFLNETERTELDEFLDGHGYTVLERQVDDHIYAHKSVLAQRAPHSG</sequence>
<dbReference type="GO" id="GO:0031902">
    <property type="term" value="C:late endosome membrane"/>
    <property type="evidence" value="ECO:0007669"/>
    <property type="project" value="TreeGrafter"/>
</dbReference>